<reference evidence="1 2" key="1">
    <citation type="submission" date="2024-10" db="EMBL/GenBank/DDBJ databases">
        <title>Paracoccus drimophilus sp. nov., a novel bacterium from corn roots in Hunan.</title>
        <authorList>
            <person name="Li X."/>
        </authorList>
    </citation>
    <scope>NUCLEOTIDE SEQUENCE [LARGE SCALE GENOMIC DNA]</scope>
    <source>
        <strain evidence="1 2">NGMCC 1.201697</strain>
    </source>
</reference>
<dbReference type="RefSeq" id="WP_395131373.1">
    <property type="nucleotide sequence ID" value="NZ_JBIMPR010000001.1"/>
</dbReference>
<comment type="caution">
    <text evidence="1">The sequence shown here is derived from an EMBL/GenBank/DDBJ whole genome shotgun (WGS) entry which is preliminary data.</text>
</comment>
<dbReference type="Proteomes" id="UP001609376">
    <property type="component" value="Unassembled WGS sequence"/>
</dbReference>
<organism evidence="1 2">
    <name type="scientific">Paracoccus broussonetiae subsp. drimophilus</name>
    <dbReference type="NCBI Taxonomy" id="3373869"/>
    <lineage>
        <taxon>Bacteria</taxon>
        <taxon>Pseudomonadati</taxon>
        <taxon>Pseudomonadota</taxon>
        <taxon>Alphaproteobacteria</taxon>
        <taxon>Rhodobacterales</taxon>
        <taxon>Paracoccaceae</taxon>
        <taxon>Paracoccus</taxon>
        <taxon>Paracoccus broussonetiae</taxon>
    </lineage>
</organism>
<name>A0ABW7LJ81_9RHOB</name>
<dbReference type="EMBL" id="JBIMPR010000001">
    <property type="protein sequence ID" value="MFH5772982.1"/>
    <property type="molecule type" value="Genomic_DNA"/>
</dbReference>
<evidence type="ECO:0000313" key="1">
    <source>
        <dbReference type="EMBL" id="MFH5772982.1"/>
    </source>
</evidence>
<evidence type="ECO:0000313" key="2">
    <source>
        <dbReference type="Proteomes" id="UP001609376"/>
    </source>
</evidence>
<sequence length="56" mass="5969">MAMALVAALMQGLAHKPLRVKSGRAACGPTTHRASIRAMLKAVPALFPFRTRLILG</sequence>
<accession>A0ABW7LJ81</accession>
<gene>
    <name evidence="1" type="ORF">ACHFJ0_01955</name>
</gene>
<keyword evidence="2" id="KW-1185">Reference proteome</keyword>
<proteinExistence type="predicted"/>
<protein>
    <submittedName>
        <fullName evidence="1">Uncharacterized protein</fullName>
    </submittedName>
</protein>